<evidence type="ECO:0000256" key="1">
    <source>
        <dbReference type="ARBA" id="ARBA00004141"/>
    </source>
</evidence>
<comment type="similarity">
    <text evidence="2">Belongs to the UPF0382 family.</text>
</comment>
<feature type="transmembrane region" description="Helical" evidence="6">
    <location>
        <begin position="95"/>
        <end position="120"/>
    </location>
</feature>
<gene>
    <name evidence="7" type="ORF">GCM10007924_07360</name>
</gene>
<dbReference type="PANTHER" id="PTHR43461:SF1">
    <property type="entry name" value="TRANSMEMBRANE PROTEIN 256"/>
    <property type="match status" value="1"/>
</dbReference>
<feature type="transmembrane region" description="Helical" evidence="6">
    <location>
        <begin position="7"/>
        <end position="28"/>
    </location>
</feature>
<protein>
    <submittedName>
        <fullName evidence="7">DUF423 domain-containing protein</fullName>
    </submittedName>
</protein>
<sequence length="125" mass="13325">MRFPWIAVAGVMGAMGVIMGAMGAHGVLEDTYREKLYSTAFDYHMLHVLALLGIGIMLRRQARGRAVSHAAGALFVTGTLLFSGSLYYLGRTGEVLLPMVTPAGGSLLILGWLCLALGGLHYARS</sequence>
<keyword evidence="5 6" id="KW-0472">Membrane</keyword>
<feature type="transmembrane region" description="Helical" evidence="6">
    <location>
        <begin position="70"/>
        <end position="89"/>
    </location>
</feature>
<dbReference type="Pfam" id="PF04241">
    <property type="entry name" value="DUF423"/>
    <property type="match status" value="1"/>
</dbReference>
<evidence type="ECO:0000256" key="2">
    <source>
        <dbReference type="ARBA" id="ARBA00009694"/>
    </source>
</evidence>
<organism evidence="7 8">
    <name type="scientific">Sneathiella chinensis</name>
    <dbReference type="NCBI Taxonomy" id="349750"/>
    <lineage>
        <taxon>Bacteria</taxon>
        <taxon>Pseudomonadati</taxon>
        <taxon>Pseudomonadota</taxon>
        <taxon>Alphaproteobacteria</taxon>
        <taxon>Sneathiellales</taxon>
        <taxon>Sneathiellaceae</taxon>
        <taxon>Sneathiella</taxon>
    </lineage>
</organism>
<proteinExistence type="inferred from homology"/>
<keyword evidence="8" id="KW-1185">Reference proteome</keyword>
<evidence type="ECO:0000313" key="8">
    <source>
        <dbReference type="Proteomes" id="UP001161409"/>
    </source>
</evidence>
<keyword evidence="4 6" id="KW-1133">Transmembrane helix</keyword>
<comment type="subcellular location">
    <subcellularLocation>
        <location evidence="1">Membrane</location>
        <topology evidence="1">Multi-pass membrane protein</topology>
    </subcellularLocation>
</comment>
<evidence type="ECO:0000256" key="6">
    <source>
        <dbReference type="SAM" id="Phobius"/>
    </source>
</evidence>
<evidence type="ECO:0000256" key="3">
    <source>
        <dbReference type="ARBA" id="ARBA00022692"/>
    </source>
</evidence>
<reference evidence="7" key="2">
    <citation type="submission" date="2023-01" db="EMBL/GenBank/DDBJ databases">
        <title>Draft genome sequence of Sneathiella chinensis strain NBRC 103408.</title>
        <authorList>
            <person name="Sun Q."/>
            <person name="Mori K."/>
        </authorList>
    </citation>
    <scope>NUCLEOTIDE SEQUENCE</scope>
    <source>
        <strain evidence="7">NBRC 103408</strain>
    </source>
</reference>
<dbReference type="RefSeq" id="WP_169559510.1">
    <property type="nucleotide sequence ID" value="NZ_BSNF01000001.1"/>
</dbReference>
<comment type="caution">
    <text evidence="7">The sequence shown here is derived from an EMBL/GenBank/DDBJ whole genome shotgun (WGS) entry which is preliminary data.</text>
</comment>
<keyword evidence="3 6" id="KW-0812">Transmembrane</keyword>
<accession>A0ABQ5U2V7</accession>
<evidence type="ECO:0000256" key="4">
    <source>
        <dbReference type="ARBA" id="ARBA00022989"/>
    </source>
</evidence>
<name>A0ABQ5U2V7_9PROT</name>
<feature type="transmembrane region" description="Helical" evidence="6">
    <location>
        <begin position="40"/>
        <end position="58"/>
    </location>
</feature>
<evidence type="ECO:0000256" key="5">
    <source>
        <dbReference type="ARBA" id="ARBA00023136"/>
    </source>
</evidence>
<reference evidence="7" key="1">
    <citation type="journal article" date="2014" name="Int. J. Syst. Evol. Microbiol.">
        <title>Complete genome of a new Firmicutes species belonging to the dominant human colonic microbiota ('Ruminococcus bicirculans') reveals two chromosomes and a selective capacity to utilize plant glucans.</title>
        <authorList>
            <consortium name="NISC Comparative Sequencing Program"/>
            <person name="Wegmann U."/>
            <person name="Louis P."/>
            <person name="Goesmann A."/>
            <person name="Henrissat B."/>
            <person name="Duncan S.H."/>
            <person name="Flint H.J."/>
        </authorList>
    </citation>
    <scope>NUCLEOTIDE SEQUENCE</scope>
    <source>
        <strain evidence="7">NBRC 103408</strain>
    </source>
</reference>
<dbReference type="InterPro" id="IPR006696">
    <property type="entry name" value="DUF423"/>
</dbReference>
<dbReference type="EMBL" id="BSNF01000001">
    <property type="protein sequence ID" value="GLQ05515.1"/>
    <property type="molecule type" value="Genomic_DNA"/>
</dbReference>
<dbReference type="PANTHER" id="PTHR43461">
    <property type="entry name" value="TRANSMEMBRANE PROTEIN 256"/>
    <property type="match status" value="1"/>
</dbReference>
<dbReference type="Proteomes" id="UP001161409">
    <property type="component" value="Unassembled WGS sequence"/>
</dbReference>
<evidence type="ECO:0000313" key="7">
    <source>
        <dbReference type="EMBL" id="GLQ05515.1"/>
    </source>
</evidence>